<evidence type="ECO:0000313" key="7">
    <source>
        <dbReference type="EMBL" id="NEN24260.1"/>
    </source>
</evidence>
<dbReference type="GO" id="GO:0012505">
    <property type="term" value="C:endomembrane system"/>
    <property type="evidence" value="ECO:0007669"/>
    <property type="project" value="UniProtKB-SubCell"/>
</dbReference>
<keyword evidence="2 5" id="KW-0812">Transmembrane</keyword>
<keyword evidence="3 5" id="KW-1133">Transmembrane helix</keyword>
<evidence type="ECO:0000256" key="3">
    <source>
        <dbReference type="ARBA" id="ARBA00022989"/>
    </source>
</evidence>
<keyword evidence="4 5" id="KW-0472">Membrane</keyword>
<feature type="transmembrane region" description="Helical" evidence="5">
    <location>
        <begin position="51"/>
        <end position="75"/>
    </location>
</feature>
<evidence type="ECO:0000313" key="8">
    <source>
        <dbReference type="Proteomes" id="UP000486602"/>
    </source>
</evidence>
<feature type="transmembrane region" description="Helical" evidence="5">
    <location>
        <begin position="25"/>
        <end position="45"/>
    </location>
</feature>
<dbReference type="InterPro" id="IPR003807">
    <property type="entry name" value="DUF202"/>
</dbReference>
<evidence type="ECO:0000259" key="6">
    <source>
        <dbReference type="Pfam" id="PF02656"/>
    </source>
</evidence>
<evidence type="ECO:0000256" key="4">
    <source>
        <dbReference type="ARBA" id="ARBA00023136"/>
    </source>
</evidence>
<feature type="domain" description="DUF202" evidence="6">
    <location>
        <begin position="16"/>
        <end position="78"/>
    </location>
</feature>
<sequence>MWKMELKLTDKLAIERTRLANERTFLAYFRSAIVFLSSGFAIIKLEMLREVIWIGYALIVIGPILFFIGLFRMLYVKKRIKKSYQNDPD</sequence>
<gene>
    <name evidence="7" type="ORF">G3O08_12175</name>
</gene>
<organism evidence="7 8">
    <name type="scientific">Cryomorpha ignava</name>
    <dbReference type="NCBI Taxonomy" id="101383"/>
    <lineage>
        <taxon>Bacteria</taxon>
        <taxon>Pseudomonadati</taxon>
        <taxon>Bacteroidota</taxon>
        <taxon>Flavobacteriia</taxon>
        <taxon>Flavobacteriales</taxon>
        <taxon>Cryomorphaceae</taxon>
        <taxon>Cryomorpha</taxon>
    </lineage>
</organism>
<protein>
    <submittedName>
        <fullName evidence="7">DUF202 domain-containing protein</fullName>
    </submittedName>
</protein>
<comment type="subcellular location">
    <subcellularLocation>
        <location evidence="1">Endomembrane system</location>
        <topology evidence="1">Multi-pass membrane protein</topology>
    </subcellularLocation>
</comment>
<dbReference type="Proteomes" id="UP000486602">
    <property type="component" value="Unassembled WGS sequence"/>
</dbReference>
<keyword evidence="8" id="KW-1185">Reference proteome</keyword>
<evidence type="ECO:0000256" key="1">
    <source>
        <dbReference type="ARBA" id="ARBA00004127"/>
    </source>
</evidence>
<dbReference type="AlphaFoldDB" id="A0A7K3WRF5"/>
<evidence type="ECO:0000256" key="2">
    <source>
        <dbReference type="ARBA" id="ARBA00022692"/>
    </source>
</evidence>
<proteinExistence type="predicted"/>
<reference evidence="7 8" key="1">
    <citation type="submission" date="2020-02" db="EMBL/GenBank/DDBJ databases">
        <title>Out from the shadows clarifying the taxonomy of the family Cryomorphaceae and related taxa by utilizing the GTDB taxonomic framework.</title>
        <authorList>
            <person name="Bowman J.P."/>
        </authorList>
    </citation>
    <scope>NUCLEOTIDE SEQUENCE [LARGE SCALE GENOMIC DNA]</scope>
    <source>
        <strain evidence="7 8">QSSC 1-22</strain>
    </source>
</reference>
<evidence type="ECO:0000256" key="5">
    <source>
        <dbReference type="SAM" id="Phobius"/>
    </source>
</evidence>
<name>A0A7K3WRF5_9FLAO</name>
<dbReference type="EMBL" id="JAAGVY010000022">
    <property type="protein sequence ID" value="NEN24260.1"/>
    <property type="molecule type" value="Genomic_DNA"/>
</dbReference>
<dbReference type="Pfam" id="PF02656">
    <property type="entry name" value="DUF202"/>
    <property type="match status" value="1"/>
</dbReference>
<comment type="caution">
    <text evidence="7">The sequence shown here is derived from an EMBL/GenBank/DDBJ whole genome shotgun (WGS) entry which is preliminary data.</text>
</comment>
<accession>A0A7K3WRF5</accession>